<keyword evidence="6" id="KW-0906">Nuclear pore complex</keyword>
<dbReference type="InterPro" id="IPR053074">
    <property type="entry name" value="NPC_Nucleoporin"/>
</dbReference>
<keyword evidence="3" id="KW-0509">mRNA transport</keyword>
<feature type="domain" description="RanBD1" evidence="9">
    <location>
        <begin position="686"/>
        <end position="801"/>
    </location>
</feature>
<dbReference type="Gene3D" id="2.30.29.30">
    <property type="entry name" value="Pleckstrin-homology domain (PH domain)/Phosphotyrosine-binding domain (PTB)"/>
    <property type="match status" value="1"/>
</dbReference>
<feature type="compositionally biased region" description="Polar residues" evidence="8">
    <location>
        <begin position="156"/>
        <end position="168"/>
    </location>
</feature>
<evidence type="ECO:0000313" key="10">
    <source>
        <dbReference type="EMBL" id="KIR77287.1"/>
    </source>
</evidence>
<dbReference type="PROSITE" id="PS50196">
    <property type="entry name" value="RANBD1"/>
    <property type="match status" value="1"/>
</dbReference>
<feature type="compositionally biased region" description="Basic and acidic residues" evidence="8">
    <location>
        <begin position="1"/>
        <end position="13"/>
    </location>
</feature>
<feature type="region of interest" description="Disordered" evidence="8">
    <location>
        <begin position="376"/>
        <end position="495"/>
    </location>
</feature>
<feature type="region of interest" description="Disordered" evidence="8">
    <location>
        <begin position="224"/>
        <end position="243"/>
    </location>
</feature>
<dbReference type="Pfam" id="PF00638">
    <property type="entry name" value="Ran_BP1"/>
    <property type="match status" value="1"/>
</dbReference>
<feature type="compositionally biased region" description="Low complexity" evidence="8">
    <location>
        <begin position="546"/>
        <end position="561"/>
    </location>
</feature>
<evidence type="ECO:0000256" key="5">
    <source>
        <dbReference type="ARBA" id="ARBA00023010"/>
    </source>
</evidence>
<feature type="region of interest" description="Disordered" evidence="8">
    <location>
        <begin position="510"/>
        <end position="699"/>
    </location>
</feature>
<accession>A0ABR5BNR9</accession>
<feature type="region of interest" description="Disordered" evidence="8">
    <location>
        <begin position="1"/>
        <end position="204"/>
    </location>
</feature>
<keyword evidence="7" id="KW-0539">Nucleus</keyword>
<feature type="compositionally biased region" description="Low complexity" evidence="8">
    <location>
        <begin position="173"/>
        <end position="193"/>
    </location>
</feature>
<keyword evidence="2" id="KW-0813">Transport</keyword>
<sequence length="804" mass="81778">MAKRTADNQKTKDDVEEEDNEEAGVRAAPLAAVEGRPVRGLPKRRGLGGSSAPTPAPAPVTAIPPAPTSGAFSPAPPSGASNTFTGFSFGASTSSTPSFSFGQSSASSTASTTPATTAPKPFAGFSFGSASAPEPSTSAPLTESPKAATPAFSFGQKPTESTQTTASQPPKPFAGFSFGAPAAAAPTTGGNASEPPKFTFGAKPTSDVTKEVSVQEPVKSNAASFSFGTAPSTVAAPTSKEATQAHDFSFAKAPFTTATSATSKPTLTEASETAPAKPSFSFGPMTTTFGTGTASTSNSVPPASKAETAPAPGTSSSSLDSETSYYTSLRGLNQSFLTFFSSTIEKDQFIDLTTVLPKLLVQYEKHLTEIETKAGWKPDATNEDRVESTVASEPPKATGFTLPKAPSGGSFSLPKAPSTSSAAPATGGFTPSAPATAASKSPVFSFPAASTTPKKSSDEVNKIVSDAIANKPEEEKAKAGFGFSFGNTDSTKPKESNAFKFEAPKKSTSLFASSPATPAKSATGNEAAPLGKFGPGGSQPQLSFGAKAGTSPAASTTSSFAFNVGKPNTPAGAGTGFSFGTSSSSAATAGASTTSAFGSTGTGSAPTFSFGATTPSTSSSSPFVFGKSPVVQPSSDAPKFGASLQPFGSTSSVSTPAPTTNENNTEGEEAAAPGSPSKNLASVAGAGEENEDTVIEQRGKLNRLEDGEYKLEGLGQFKLKRTKNEEDKKRRLLMRTDGNGNVILNMAVKSTFNPSVEGPYLKFLGFNMDGKPTPYALRVKNAEAANTLLEGLKKEVEEIEKEKS</sequence>
<dbReference type="SMART" id="SM00160">
    <property type="entry name" value="RanBD"/>
    <property type="match status" value="1"/>
</dbReference>
<dbReference type="PANTHER" id="PTHR38697:SF1">
    <property type="entry name" value="NUCLEAR PORE COMPLEX PROTEIN SIMILAR TO S. CEREVISIAE NUP2 (EUROFUNG)"/>
    <property type="match status" value="1"/>
</dbReference>
<dbReference type="SUPFAM" id="SSF50729">
    <property type="entry name" value="PH domain-like"/>
    <property type="match status" value="1"/>
</dbReference>
<keyword evidence="4" id="KW-0653">Protein transport</keyword>
<feature type="compositionally biased region" description="Low complexity" evidence="8">
    <location>
        <begin position="416"/>
        <end position="439"/>
    </location>
</feature>
<feature type="compositionally biased region" description="Polar residues" evidence="8">
    <location>
        <begin position="258"/>
        <end position="271"/>
    </location>
</feature>
<reference evidence="10 11" key="1">
    <citation type="submission" date="2015-01" db="EMBL/GenBank/DDBJ databases">
        <title>The Genome Sequence of Cryptococcus gattii EJB2.</title>
        <authorList>
            <consortium name="The Broad Institute Genomics Platform"/>
            <person name="Cuomo C."/>
            <person name="Litvintseva A."/>
            <person name="Chen Y."/>
            <person name="Heitman J."/>
            <person name="Sun S."/>
            <person name="Springer D."/>
            <person name="Dromer F."/>
            <person name="Young S."/>
            <person name="Zeng Q."/>
            <person name="Gargeya S."/>
            <person name="Abouelleil A."/>
            <person name="Alvarado L."/>
            <person name="Chapman S.B."/>
            <person name="Gainer-Dewar J."/>
            <person name="Goldberg J."/>
            <person name="Griggs A."/>
            <person name="Gujja S."/>
            <person name="Hansen M."/>
            <person name="Howarth C."/>
            <person name="Imamovic A."/>
            <person name="Larimer J."/>
            <person name="Murphy C."/>
            <person name="Naylor J."/>
            <person name="Pearson M."/>
            <person name="Priest M."/>
            <person name="Roberts A."/>
            <person name="Saif S."/>
            <person name="Shea T."/>
            <person name="Sykes S."/>
            <person name="Wortman J."/>
            <person name="Nusbaum C."/>
            <person name="Birren B."/>
        </authorList>
    </citation>
    <scope>NUCLEOTIDE SEQUENCE [LARGE SCALE GENOMIC DNA]</scope>
    <source>
        <strain evidence="10 11">EJB2</strain>
    </source>
</reference>
<dbReference type="EMBL" id="KN848756">
    <property type="protein sequence ID" value="KIR77287.1"/>
    <property type="molecule type" value="Genomic_DNA"/>
</dbReference>
<dbReference type="Pfam" id="PF08911">
    <property type="entry name" value="NUP50"/>
    <property type="match status" value="1"/>
</dbReference>
<dbReference type="CDD" id="cd13170">
    <property type="entry name" value="RanBD_NUP50"/>
    <property type="match status" value="1"/>
</dbReference>
<feature type="region of interest" description="Disordered" evidence="8">
    <location>
        <begin position="258"/>
        <end position="322"/>
    </location>
</feature>
<feature type="compositionally biased region" description="Polar residues" evidence="8">
    <location>
        <begin position="224"/>
        <end position="242"/>
    </location>
</feature>
<evidence type="ECO:0000256" key="8">
    <source>
        <dbReference type="SAM" id="MobiDB-lite"/>
    </source>
</evidence>
<dbReference type="InterPro" id="IPR011993">
    <property type="entry name" value="PH-like_dom_sf"/>
</dbReference>
<evidence type="ECO:0000256" key="2">
    <source>
        <dbReference type="ARBA" id="ARBA00022448"/>
    </source>
</evidence>
<keyword evidence="11" id="KW-1185">Reference proteome</keyword>
<feature type="compositionally biased region" description="Low complexity" evidence="8">
    <location>
        <begin position="83"/>
        <end position="140"/>
    </location>
</feature>
<evidence type="ECO:0000256" key="3">
    <source>
        <dbReference type="ARBA" id="ARBA00022816"/>
    </source>
</evidence>
<feature type="compositionally biased region" description="Pro residues" evidence="8">
    <location>
        <begin position="54"/>
        <end position="67"/>
    </location>
</feature>
<evidence type="ECO:0000256" key="6">
    <source>
        <dbReference type="ARBA" id="ARBA00023132"/>
    </source>
</evidence>
<evidence type="ECO:0000256" key="7">
    <source>
        <dbReference type="ARBA" id="ARBA00023242"/>
    </source>
</evidence>
<evidence type="ECO:0000256" key="4">
    <source>
        <dbReference type="ARBA" id="ARBA00022927"/>
    </source>
</evidence>
<name>A0ABR5BNR9_9TREE</name>
<feature type="compositionally biased region" description="Low complexity" evidence="8">
    <location>
        <begin position="569"/>
        <end position="631"/>
    </location>
</feature>
<dbReference type="InterPro" id="IPR015007">
    <property type="entry name" value="NUP2/50/61"/>
</dbReference>
<proteinExistence type="predicted"/>
<gene>
    <name evidence="10" type="ORF">I306_05741</name>
</gene>
<feature type="compositionally biased region" description="Low complexity" evidence="8">
    <location>
        <begin position="512"/>
        <end position="523"/>
    </location>
</feature>
<feature type="compositionally biased region" description="Low complexity" evidence="8">
    <location>
        <begin position="649"/>
        <end position="674"/>
    </location>
</feature>
<evidence type="ECO:0000259" key="9">
    <source>
        <dbReference type="PROSITE" id="PS50196"/>
    </source>
</evidence>
<keyword evidence="5" id="KW-0811">Translocation</keyword>
<dbReference type="Proteomes" id="UP000054272">
    <property type="component" value="Unassembled WGS sequence"/>
</dbReference>
<evidence type="ECO:0000313" key="11">
    <source>
        <dbReference type="Proteomes" id="UP000054272"/>
    </source>
</evidence>
<dbReference type="InterPro" id="IPR000156">
    <property type="entry name" value="Ran_bind_dom"/>
</dbReference>
<feature type="compositionally biased region" description="Basic and acidic residues" evidence="8">
    <location>
        <begin position="376"/>
        <end position="387"/>
    </location>
</feature>
<comment type="subcellular location">
    <subcellularLocation>
        <location evidence="1">Nucleus</location>
        <location evidence="1">Nuclear pore complex</location>
    </subcellularLocation>
</comment>
<evidence type="ECO:0000256" key="1">
    <source>
        <dbReference type="ARBA" id="ARBA00004567"/>
    </source>
</evidence>
<organism evidence="10 11">
    <name type="scientific">Cryptococcus gattii EJB2</name>
    <dbReference type="NCBI Taxonomy" id="1296103"/>
    <lineage>
        <taxon>Eukaryota</taxon>
        <taxon>Fungi</taxon>
        <taxon>Dikarya</taxon>
        <taxon>Basidiomycota</taxon>
        <taxon>Agaricomycotina</taxon>
        <taxon>Tremellomycetes</taxon>
        <taxon>Tremellales</taxon>
        <taxon>Cryptococcaceae</taxon>
        <taxon>Cryptococcus</taxon>
        <taxon>Cryptococcus gattii species complex</taxon>
    </lineage>
</organism>
<dbReference type="PANTHER" id="PTHR38697">
    <property type="entry name" value="NUCLEAR PORE COMPLEX PROTEIN SIMILAR TO S. CEREVISIAE NUP2 (EUROFUNG)"/>
    <property type="match status" value="1"/>
</dbReference>
<feature type="compositionally biased region" description="Low complexity" evidence="8">
    <location>
        <begin position="279"/>
        <end position="299"/>
    </location>
</feature>
<protein>
    <recommendedName>
        <fullName evidence="9">RanBD1 domain-containing protein</fullName>
    </recommendedName>
</protein>